<protein>
    <submittedName>
        <fullName evidence="1">Uncharacterized protein</fullName>
    </submittedName>
</protein>
<dbReference type="AlphaFoldDB" id="A0A1Q9C159"/>
<comment type="caution">
    <text evidence="1">The sequence shown here is derived from an EMBL/GenBank/DDBJ whole genome shotgun (WGS) entry which is preliminary data.</text>
</comment>
<dbReference type="EMBL" id="LSRX01001962">
    <property type="protein sequence ID" value="OLP76649.1"/>
    <property type="molecule type" value="Genomic_DNA"/>
</dbReference>
<evidence type="ECO:0000313" key="1">
    <source>
        <dbReference type="EMBL" id="OLP76649.1"/>
    </source>
</evidence>
<dbReference type="Proteomes" id="UP000186817">
    <property type="component" value="Unassembled WGS sequence"/>
</dbReference>
<sequence>MKLVLTRKPLLEGGDLTKEKHLKDQIPKAASDLTAASAQELAELAELAAFKAKCGLVVCGNFEQQPGDDISSQNVDADTLRFLAHKWHQIGTKITMKPPAILAKMDSVVLPAAGTDELGDLVLHPHSDIPGLWTVLDGEAIVGYVTMFVDDGLGIGHSEAMLRVVDHIRNTWKATAEGYMGWDDGHSLSRGSLTVPRVSEFIFLTAHHVVCRGLIANFSDLSLDQHKWLAQELQKRALTQMTGTGCLPNLDDAPCEPESRGDAYEKDVKACQREVGSMMWVAMRKTLWISLRFIGSDSRIITVYTAETEAIATGYRDSGGVFVPGAQIREVYQGAQIREVYQALFGCGNRVSETSHGAGTGTNMRPGGKMTGIDKPLRVTWRFEVNSTTCIALSSHGCQCCWGQTPPKLRPPLALRSVQSEASVPGTVFGRRVRACRRSLL</sequence>
<organism evidence="1 2">
    <name type="scientific">Symbiodinium microadriaticum</name>
    <name type="common">Dinoflagellate</name>
    <name type="synonym">Zooxanthella microadriatica</name>
    <dbReference type="NCBI Taxonomy" id="2951"/>
    <lineage>
        <taxon>Eukaryota</taxon>
        <taxon>Sar</taxon>
        <taxon>Alveolata</taxon>
        <taxon>Dinophyceae</taxon>
        <taxon>Suessiales</taxon>
        <taxon>Symbiodiniaceae</taxon>
        <taxon>Symbiodinium</taxon>
    </lineage>
</organism>
<dbReference type="OrthoDB" id="424428at2759"/>
<keyword evidence="2" id="KW-1185">Reference proteome</keyword>
<proteinExistence type="predicted"/>
<gene>
    <name evidence="1" type="ORF">AK812_SmicGene43388</name>
</gene>
<accession>A0A1Q9C159</accession>
<reference evidence="1 2" key="1">
    <citation type="submission" date="2016-02" db="EMBL/GenBank/DDBJ databases">
        <title>Genome analysis of coral dinoflagellate symbionts highlights evolutionary adaptations to a symbiotic lifestyle.</title>
        <authorList>
            <person name="Aranda M."/>
            <person name="Li Y."/>
            <person name="Liew Y.J."/>
            <person name="Baumgarten S."/>
            <person name="Simakov O."/>
            <person name="Wilson M."/>
            <person name="Piel J."/>
            <person name="Ashoor H."/>
            <person name="Bougouffa S."/>
            <person name="Bajic V.B."/>
            <person name="Ryu T."/>
            <person name="Ravasi T."/>
            <person name="Bayer T."/>
            <person name="Micklem G."/>
            <person name="Kim H."/>
            <person name="Bhak J."/>
            <person name="Lajeunesse T.C."/>
            <person name="Voolstra C.R."/>
        </authorList>
    </citation>
    <scope>NUCLEOTIDE SEQUENCE [LARGE SCALE GENOMIC DNA]</scope>
    <source>
        <strain evidence="1 2">CCMP2467</strain>
    </source>
</reference>
<evidence type="ECO:0000313" key="2">
    <source>
        <dbReference type="Proteomes" id="UP000186817"/>
    </source>
</evidence>
<name>A0A1Q9C159_SYMMI</name>